<dbReference type="PANTHER" id="PTHR45749">
    <property type="match status" value="1"/>
</dbReference>
<accession>A0A9P0MLJ0</accession>
<dbReference type="OrthoDB" id="6617815at2759"/>
<evidence type="ECO:0008006" key="3">
    <source>
        <dbReference type="Google" id="ProtNLM"/>
    </source>
</evidence>
<evidence type="ECO:0000313" key="2">
    <source>
        <dbReference type="Proteomes" id="UP001152888"/>
    </source>
</evidence>
<evidence type="ECO:0000313" key="1">
    <source>
        <dbReference type="EMBL" id="CAH2015557.1"/>
    </source>
</evidence>
<dbReference type="Gene3D" id="3.30.420.10">
    <property type="entry name" value="Ribonuclease H-like superfamily/Ribonuclease H"/>
    <property type="match status" value="1"/>
</dbReference>
<dbReference type="GO" id="GO:0003676">
    <property type="term" value="F:nucleic acid binding"/>
    <property type="evidence" value="ECO:0007669"/>
    <property type="project" value="InterPro"/>
</dbReference>
<dbReference type="InterPro" id="IPR036397">
    <property type="entry name" value="RNaseH_sf"/>
</dbReference>
<dbReference type="EMBL" id="CAKOFQ010008711">
    <property type="protein sequence ID" value="CAH2015557.1"/>
    <property type="molecule type" value="Genomic_DNA"/>
</dbReference>
<dbReference type="PANTHER" id="PTHR45749:SF28">
    <property type="entry name" value="ZINC FINGER MYM-TYPE PROTEIN 1-LIKE-RELATED"/>
    <property type="match status" value="1"/>
</dbReference>
<keyword evidence="2" id="KW-1185">Reference proteome</keyword>
<sequence length="234" mass="26779">MNYSNYKKWLQDKLIPNLPPNSVLVIDNAPYHNVQIDKASLERQRGVAPIQMFYRRCDIQSFVLLALIYVRNDKKVVSLLQVPHKLAPLLKKLGTSKEIQNDLLDCILEVSLEEIIKQFNRASYLAIIADETTDISGKTQLVTIFRYVFNGEPVERFWNYMNPEKCDADTLTRHILSVVDPLIGNFPNKLISQSYDGAAVISGHNAGVQAKIEQRYPFAYYVHCHAHQLNLTMS</sequence>
<proteinExistence type="predicted"/>
<gene>
    <name evidence="1" type="ORF">ACAOBT_LOCUS34819</name>
</gene>
<organism evidence="1 2">
    <name type="scientific">Acanthoscelides obtectus</name>
    <name type="common">Bean weevil</name>
    <name type="synonym">Bruchus obtectus</name>
    <dbReference type="NCBI Taxonomy" id="200917"/>
    <lineage>
        <taxon>Eukaryota</taxon>
        <taxon>Metazoa</taxon>
        <taxon>Ecdysozoa</taxon>
        <taxon>Arthropoda</taxon>
        <taxon>Hexapoda</taxon>
        <taxon>Insecta</taxon>
        <taxon>Pterygota</taxon>
        <taxon>Neoptera</taxon>
        <taxon>Endopterygota</taxon>
        <taxon>Coleoptera</taxon>
        <taxon>Polyphaga</taxon>
        <taxon>Cucujiformia</taxon>
        <taxon>Chrysomeloidea</taxon>
        <taxon>Chrysomelidae</taxon>
        <taxon>Bruchinae</taxon>
        <taxon>Bruchini</taxon>
        <taxon>Acanthoscelides</taxon>
    </lineage>
</organism>
<name>A0A9P0MLJ0_ACAOB</name>
<protein>
    <recommendedName>
        <fullName evidence="3">DUF4371 domain-containing protein</fullName>
    </recommendedName>
</protein>
<reference evidence="1" key="1">
    <citation type="submission" date="2022-03" db="EMBL/GenBank/DDBJ databases">
        <authorList>
            <person name="Sayadi A."/>
        </authorList>
    </citation>
    <scope>NUCLEOTIDE SEQUENCE</scope>
</reference>
<dbReference type="Proteomes" id="UP001152888">
    <property type="component" value="Unassembled WGS sequence"/>
</dbReference>
<dbReference type="AlphaFoldDB" id="A0A9P0MLJ0"/>
<comment type="caution">
    <text evidence="1">The sequence shown here is derived from an EMBL/GenBank/DDBJ whole genome shotgun (WGS) entry which is preliminary data.</text>
</comment>